<dbReference type="PANTHER" id="PTHR23324">
    <property type="entry name" value="SEC14 RELATED PROTEIN"/>
    <property type="match status" value="1"/>
</dbReference>
<dbReference type="Gene3D" id="3.40.525.10">
    <property type="entry name" value="CRAL-TRIO lipid binding domain"/>
    <property type="match status" value="1"/>
</dbReference>
<dbReference type="GO" id="GO:0005737">
    <property type="term" value="C:cytoplasm"/>
    <property type="evidence" value="ECO:0007669"/>
    <property type="project" value="TreeGrafter"/>
</dbReference>
<dbReference type="CDD" id="cd00170">
    <property type="entry name" value="SEC14"/>
    <property type="match status" value="1"/>
</dbReference>
<dbReference type="PRINTS" id="PR00180">
    <property type="entry name" value="CRETINALDHBP"/>
</dbReference>
<evidence type="ECO:0000313" key="3">
    <source>
        <dbReference type="Proteomes" id="UP000007799"/>
    </source>
</evidence>
<reference evidence="2" key="1">
    <citation type="submission" date="2009-08" db="EMBL/GenBank/DDBJ databases">
        <title>Annotation of Salpingoeca rosetta.</title>
        <authorList>
            <consortium name="The Broad Institute Genome Sequencing Platform"/>
            <person name="Russ C."/>
            <person name="Cuomo C."/>
            <person name="Burger G."/>
            <person name="Gray M.W."/>
            <person name="Holland P.W.H."/>
            <person name="King N."/>
            <person name="Lang F.B.F."/>
            <person name="Roger A.J."/>
            <person name="Ruiz-Trillo I."/>
            <person name="Young S.K."/>
            <person name="Zeng Q."/>
            <person name="Gargeya S."/>
            <person name="Alvarado L."/>
            <person name="Berlin A."/>
            <person name="Chapman S.B."/>
            <person name="Chen Z."/>
            <person name="Freedman E."/>
            <person name="Gellesch M."/>
            <person name="Goldberg J."/>
            <person name="Griggs A."/>
            <person name="Gujja S."/>
            <person name="Heilman E."/>
            <person name="Heiman D."/>
            <person name="Howarth C."/>
            <person name="Mehta T."/>
            <person name="Neiman D."/>
            <person name="Pearson M."/>
            <person name="Roberts A."/>
            <person name="Saif S."/>
            <person name="Shea T."/>
            <person name="Shenoy N."/>
            <person name="Sisk P."/>
            <person name="Stolte C."/>
            <person name="Sykes S."/>
            <person name="White J."/>
            <person name="Yandava C."/>
            <person name="Haas B."/>
            <person name="Nusbaum C."/>
            <person name="Birren B."/>
        </authorList>
    </citation>
    <scope>NUCLEOTIDE SEQUENCE [LARGE SCALE GENOMIC DNA]</scope>
    <source>
        <strain evidence="2">ATCC 50818</strain>
    </source>
</reference>
<evidence type="ECO:0000259" key="1">
    <source>
        <dbReference type="PROSITE" id="PS50191"/>
    </source>
</evidence>
<organism evidence="3">
    <name type="scientific">Salpingoeca rosetta (strain ATCC 50818 / BSB-021)</name>
    <dbReference type="NCBI Taxonomy" id="946362"/>
    <lineage>
        <taxon>Eukaryota</taxon>
        <taxon>Choanoflagellata</taxon>
        <taxon>Craspedida</taxon>
        <taxon>Salpingoecidae</taxon>
        <taxon>Salpingoeca</taxon>
    </lineage>
</organism>
<dbReference type="RefSeq" id="XP_004989155.1">
    <property type="nucleotide sequence ID" value="XM_004989098.1"/>
</dbReference>
<dbReference type="SUPFAM" id="SSF52087">
    <property type="entry name" value="CRAL/TRIO domain"/>
    <property type="match status" value="1"/>
</dbReference>
<dbReference type="InterPro" id="IPR051064">
    <property type="entry name" value="SEC14/CRAL-TRIO_domain"/>
</dbReference>
<dbReference type="Proteomes" id="UP000007799">
    <property type="component" value="Unassembled WGS sequence"/>
</dbReference>
<dbReference type="InterPro" id="IPR036865">
    <property type="entry name" value="CRAL-TRIO_dom_sf"/>
</dbReference>
<name>F2UP31_SALR5</name>
<dbReference type="eggNOG" id="KOG1471">
    <property type="taxonomic scope" value="Eukaryota"/>
</dbReference>
<dbReference type="EMBL" id="GL832985">
    <property type="protein sequence ID" value="EGD79386.1"/>
    <property type="molecule type" value="Genomic_DNA"/>
</dbReference>
<dbReference type="GeneID" id="16069697"/>
<dbReference type="KEGG" id="sre:PTSG_09796"/>
<protein>
    <recommendedName>
        <fullName evidence="1">CRAL-TRIO domain-containing protein</fullName>
    </recommendedName>
</protein>
<dbReference type="PROSITE" id="PS50191">
    <property type="entry name" value="CRAL_TRIO"/>
    <property type="match status" value="1"/>
</dbReference>
<dbReference type="OMA" id="FQYYPQY"/>
<dbReference type="InParanoid" id="F2UP31"/>
<sequence>MQAFLSFISRFDDTVPIDNGDGQPINDSQKELVKEMRQRLKHVLQPIHSDRFLVRYLAAQNYDLDKGTEMARKHLQWREEMGADRPIPELIATVPEVRSVCECVLLNPPHTTTTTTNTITAVRACRVEDVARYHGMVFMEQVYDKLRQQSEKHNRLIDKFIVVQDMTGWSLRSMQKPLINMVMETTHLRNANYPQILRKMIIINPPTIIGMCWSLVKPFLRERTRRKIMIVRGKPSQFLSEFMDESQLPRMYGGLAPDPSMPPSKVPEDAYLANQMTDDMDTLTIPRGQAHKFEYLRHKCESLSSKLLRHSCRR</sequence>
<dbReference type="Pfam" id="PF00650">
    <property type="entry name" value="CRAL_TRIO"/>
    <property type="match status" value="1"/>
</dbReference>
<keyword evidence="3" id="KW-1185">Reference proteome</keyword>
<dbReference type="STRING" id="946362.F2UP31"/>
<dbReference type="PANTHER" id="PTHR23324:SF83">
    <property type="entry name" value="SEC14-LIKE PROTEIN 2"/>
    <property type="match status" value="1"/>
</dbReference>
<gene>
    <name evidence="2" type="ORF">PTSG_09796</name>
</gene>
<dbReference type="AlphaFoldDB" id="F2UP31"/>
<dbReference type="InterPro" id="IPR001251">
    <property type="entry name" value="CRAL-TRIO_dom"/>
</dbReference>
<dbReference type="OrthoDB" id="1434354at2759"/>
<dbReference type="SUPFAM" id="SSF46938">
    <property type="entry name" value="CRAL/TRIO N-terminal domain"/>
    <property type="match status" value="1"/>
</dbReference>
<dbReference type="FunCoup" id="F2UP31">
    <property type="interactions" value="1020"/>
</dbReference>
<dbReference type="InterPro" id="IPR036273">
    <property type="entry name" value="CRAL/TRIO_N_dom_sf"/>
</dbReference>
<evidence type="ECO:0000313" key="2">
    <source>
        <dbReference type="EMBL" id="EGD79386.1"/>
    </source>
</evidence>
<proteinExistence type="predicted"/>
<feature type="domain" description="CRAL-TRIO" evidence="1">
    <location>
        <begin position="139"/>
        <end position="260"/>
    </location>
</feature>
<dbReference type="SMART" id="SM00516">
    <property type="entry name" value="SEC14"/>
    <property type="match status" value="1"/>
</dbReference>
<accession>F2UP31</accession>